<keyword evidence="2" id="KW-0472">Membrane</keyword>
<evidence type="ECO:0000313" key="4">
    <source>
        <dbReference type="Proteomes" id="UP001595993"/>
    </source>
</evidence>
<feature type="transmembrane region" description="Helical" evidence="2">
    <location>
        <begin position="206"/>
        <end position="227"/>
    </location>
</feature>
<evidence type="ECO:0000313" key="3">
    <source>
        <dbReference type="EMBL" id="MFC4609940.1"/>
    </source>
</evidence>
<feature type="transmembrane region" description="Helical" evidence="2">
    <location>
        <begin position="103"/>
        <end position="126"/>
    </location>
</feature>
<gene>
    <name evidence="3" type="ORF">ACFO9E_19305</name>
</gene>
<evidence type="ECO:0000256" key="2">
    <source>
        <dbReference type="SAM" id="Phobius"/>
    </source>
</evidence>
<name>A0ABV9GA08_9ACTN</name>
<evidence type="ECO:0000256" key="1">
    <source>
        <dbReference type="SAM" id="MobiDB-lite"/>
    </source>
</evidence>
<dbReference type="InterPro" id="IPR025495">
    <property type="entry name" value="DUF4386"/>
</dbReference>
<keyword evidence="2" id="KW-0812">Transmembrane</keyword>
<proteinExistence type="predicted"/>
<comment type="caution">
    <text evidence="3">The sequence shown here is derived from an EMBL/GenBank/DDBJ whole genome shotgun (WGS) entry which is preliminary data.</text>
</comment>
<organism evidence="3 4">
    <name type="scientific">Streptomyces maoxianensis</name>
    <dbReference type="NCBI Taxonomy" id="1459942"/>
    <lineage>
        <taxon>Bacteria</taxon>
        <taxon>Bacillati</taxon>
        <taxon>Actinomycetota</taxon>
        <taxon>Actinomycetes</taxon>
        <taxon>Kitasatosporales</taxon>
        <taxon>Streptomycetaceae</taxon>
        <taxon>Streptomyces</taxon>
    </lineage>
</organism>
<feature type="transmembrane region" description="Helical" evidence="2">
    <location>
        <begin position="175"/>
        <end position="200"/>
    </location>
</feature>
<keyword evidence="4" id="KW-1185">Reference proteome</keyword>
<feature type="transmembrane region" description="Helical" evidence="2">
    <location>
        <begin position="26"/>
        <end position="47"/>
    </location>
</feature>
<dbReference type="EMBL" id="JBHSFE010000014">
    <property type="protein sequence ID" value="MFC4609940.1"/>
    <property type="molecule type" value="Genomic_DNA"/>
</dbReference>
<dbReference type="Proteomes" id="UP001595993">
    <property type="component" value="Unassembled WGS sequence"/>
</dbReference>
<feature type="region of interest" description="Disordered" evidence="1">
    <location>
        <begin position="1"/>
        <end position="20"/>
    </location>
</feature>
<feature type="transmembrane region" description="Helical" evidence="2">
    <location>
        <begin position="146"/>
        <end position="168"/>
    </location>
</feature>
<protein>
    <submittedName>
        <fullName evidence="3">DUF4386 domain-containing protein</fullName>
    </submittedName>
</protein>
<keyword evidence="2" id="KW-1133">Transmembrane helix</keyword>
<dbReference type="RefSeq" id="WP_381197302.1">
    <property type="nucleotide sequence ID" value="NZ_JBHSFE010000014.1"/>
</dbReference>
<dbReference type="Pfam" id="PF14329">
    <property type="entry name" value="DUF4386"/>
    <property type="match status" value="1"/>
</dbReference>
<feature type="transmembrane region" description="Helical" evidence="2">
    <location>
        <begin position="67"/>
        <end position="91"/>
    </location>
</feature>
<sequence>MVLTGVRRTPPPSEGYEKMSPDRRTAVAAGSLFLLTEAAAIAGAVLYHPLLSAADGRLAQGADTRALLGVLCEVVLVVAVAGTGAALFPVLRRHGEGLALGYAFGRLLEAAVIALGIVAVLALVTLRRDAGAAAGADVALAAVHDWTFLLGPNIALGLNTVLLAYLAYRARLVPRFIAVLGLVGGPLICASAVAVMFGAYAQLSVAGSAAALPVFAWELGLAGWLIVRGFGPGSGAASRADGEVADPAGVRR</sequence>
<reference evidence="4" key="1">
    <citation type="journal article" date="2019" name="Int. J. Syst. Evol. Microbiol.">
        <title>The Global Catalogue of Microorganisms (GCM) 10K type strain sequencing project: providing services to taxonomists for standard genome sequencing and annotation.</title>
        <authorList>
            <consortium name="The Broad Institute Genomics Platform"/>
            <consortium name="The Broad Institute Genome Sequencing Center for Infectious Disease"/>
            <person name="Wu L."/>
            <person name="Ma J."/>
        </authorList>
    </citation>
    <scope>NUCLEOTIDE SEQUENCE [LARGE SCALE GENOMIC DNA]</scope>
    <source>
        <strain evidence="4">CGMCC 4.7139</strain>
    </source>
</reference>
<accession>A0ABV9GA08</accession>